<evidence type="ECO:0000313" key="5">
    <source>
        <dbReference type="EMBL" id="RDX48202.1"/>
    </source>
</evidence>
<dbReference type="Proteomes" id="UP000256964">
    <property type="component" value="Unassembled WGS sequence"/>
</dbReference>
<dbReference type="EMBL" id="KZ857413">
    <property type="protein sequence ID" value="RDX48202.1"/>
    <property type="molecule type" value="Genomic_DNA"/>
</dbReference>
<dbReference type="GO" id="GO:0005524">
    <property type="term" value="F:ATP binding"/>
    <property type="evidence" value="ECO:0007669"/>
    <property type="project" value="UniProtKB-KW"/>
</dbReference>
<feature type="transmembrane region" description="Helical" evidence="4">
    <location>
        <begin position="207"/>
        <end position="226"/>
    </location>
</feature>
<evidence type="ECO:0000256" key="2">
    <source>
        <dbReference type="ARBA" id="ARBA00022741"/>
    </source>
</evidence>
<dbReference type="NCBIfam" id="TIGR00152">
    <property type="entry name" value="dephospho-CoA kinase"/>
    <property type="match status" value="1"/>
</dbReference>
<dbReference type="InterPro" id="IPR027417">
    <property type="entry name" value="P-loop_NTPase"/>
</dbReference>
<accession>A0A371D6S9</accession>
<keyword evidence="4" id="KW-0472">Membrane</keyword>
<evidence type="ECO:0000256" key="1">
    <source>
        <dbReference type="ARBA" id="ARBA00009018"/>
    </source>
</evidence>
<keyword evidence="2" id="KW-0547">Nucleotide-binding</keyword>
<dbReference type="PANTHER" id="PTHR10695:SF46">
    <property type="entry name" value="BIFUNCTIONAL COENZYME A SYNTHASE-RELATED"/>
    <property type="match status" value="1"/>
</dbReference>
<dbReference type="HAMAP" id="MF_00376">
    <property type="entry name" value="Dephospho_CoA_kinase"/>
    <property type="match status" value="1"/>
</dbReference>
<dbReference type="SUPFAM" id="SSF52540">
    <property type="entry name" value="P-loop containing nucleoside triphosphate hydrolases"/>
    <property type="match status" value="1"/>
</dbReference>
<dbReference type="Gene3D" id="3.40.50.300">
    <property type="entry name" value="P-loop containing nucleotide triphosphate hydrolases"/>
    <property type="match status" value="1"/>
</dbReference>
<protein>
    <submittedName>
        <fullName evidence="5">CoaE-domain-containing protein</fullName>
    </submittedName>
</protein>
<dbReference type="STRING" id="139420.A0A371D6S9"/>
<proteinExistence type="inferred from homology"/>
<dbReference type="CDD" id="cd02022">
    <property type="entry name" value="DPCK"/>
    <property type="match status" value="1"/>
</dbReference>
<evidence type="ECO:0000313" key="6">
    <source>
        <dbReference type="Proteomes" id="UP000256964"/>
    </source>
</evidence>
<organism evidence="5 6">
    <name type="scientific">Lentinus brumalis</name>
    <dbReference type="NCBI Taxonomy" id="2498619"/>
    <lineage>
        <taxon>Eukaryota</taxon>
        <taxon>Fungi</taxon>
        <taxon>Dikarya</taxon>
        <taxon>Basidiomycota</taxon>
        <taxon>Agaricomycotina</taxon>
        <taxon>Agaricomycetes</taxon>
        <taxon>Polyporales</taxon>
        <taxon>Polyporaceae</taxon>
        <taxon>Lentinus</taxon>
    </lineage>
</organism>
<sequence>MLVIGLTGGIATGKSTVSSLLRAHHLPIVDADVLARKVVEPGTPALAQIVRAFGRDVLLPDGSLDRAKLGRIVFADEARRKQLNAIVHPAVRRAMFWSILRCWWRGERVCILDVPLLIEGGLWKWVAKVVVVYCSADIQLQRPMKRDKSSREDASARLSAQLPITEKVQYADVVIDNSGTPQELERQVDQFVQRIMKEAGWSWRLSWLFPPWGVISAMGTLGWRALRRSQKAKPRRR</sequence>
<dbReference type="GO" id="GO:0015937">
    <property type="term" value="P:coenzyme A biosynthetic process"/>
    <property type="evidence" value="ECO:0007669"/>
    <property type="project" value="InterPro"/>
</dbReference>
<keyword evidence="3" id="KW-0067">ATP-binding</keyword>
<dbReference type="Pfam" id="PF01121">
    <property type="entry name" value="CoaE"/>
    <property type="match status" value="1"/>
</dbReference>
<evidence type="ECO:0000256" key="4">
    <source>
        <dbReference type="SAM" id="Phobius"/>
    </source>
</evidence>
<dbReference type="OrthoDB" id="247245at2759"/>
<dbReference type="GO" id="GO:0005737">
    <property type="term" value="C:cytoplasm"/>
    <property type="evidence" value="ECO:0007669"/>
    <property type="project" value="UniProtKB-ARBA"/>
</dbReference>
<keyword evidence="6" id="KW-1185">Reference proteome</keyword>
<dbReference type="PANTHER" id="PTHR10695">
    <property type="entry name" value="DEPHOSPHO-COA KINASE-RELATED"/>
    <property type="match status" value="1"/>
</dbReference>
<reference evidence="5 6" key="1">
    <citation type="journal article" date="2018" name="Biotechnol. Biofuels">
        <title>Integrative visual omics of the white-rot fungus Polyporus brumalis exposes the biotechnological potential of its oxidative enzymes for delignifying raw plant biomass.</title>
        <authorList>
            <person name="Miyauchi S."/>
            <person name="Rancon A."/>
            <person name="Drula E."/>
            <person name="Hage H."/>
            <person name="Chaduli D."/>
            <person name="Favel A."/>
            <person name="Grisel S."/>
            <person name="Henrissat B."/>
            <person name="Herpoel-Gimbert I."/>
            <person name="Ruiz-Duenas F.J."/>
            <person name="Chevret D."/>
            <person name="Hainaut M."/>
            <person name="Lin J."/>
            <person name="Wang M."/>
            <person name="Pangilinan J."/>
            <person name="Lipzen A."/>
            <person name="Lesage-Meessen L."/>
            <person name="Navarro D."/>
            <person name="Riley R."/>
            <person name="Grigoriev I.V."/>
            <person name="Zhou S."/>
            <person name="Raouche S."/>
            <person name="Rosso M.N."/>
        </authorList>
    </citation>
    <scope>NUCLEOTIDE SEQUENCE [LARGE SCALE GENOMIC DNA]</scope>
    <source>
        <strain evidence="5 6">BRFM 1820</strain>
    </source>
</reference>
<dbReference type="AlphaFoldDB" id="A0A371D6S9"/>
<dbReference type="InterPro" id="IPR001977">
    <property type="entry name" value="Depp_CoAkinase"/>
</dbReference>
<name>A0A371D6S9_9APHY</name>
<dbReference type="FunFam" id="3.40.50.300:FF:000485">
    <property type="entry name" value="Dephospho-CoA kinase CAB5"/>
    <property type="match status" value="1"/>
</dbReference>
<dbReference type="GO" id="GO:0004140">
    <property type="term" value="F:dephospho-CoA kinase activity"/>
    <property type="evidence" value="ECO:0007669"/>
    <property type="project" value="InterPro"/>
</dbReference>
<keyword evidence="4" id="KW-1133">Transmembrane helix</keyword>
<gene>
    <name evidence="5" type="ORF">OH76DRAFT_1384061</name>
</gene>
<keyword evidence="4" id="KW-0812">Transmembrane</keyword>
<comment type="similarity">
    <text evidence="1">Belongs to the CoaE family.</text>
</comment>
<dbReference type="PROSITE" id="PS51219">
    <property type="entry name" value="DPCK"/>
    <property type="match status" value="1"/>
</dbReference>
<evidence type="ECO:0000256" key="3">
    <source>
        <dbReference type="ARBA" id="ARBA00022840"/>
    </source>
</evidence>